<dbReference type="Proteomes" id="UP000011713">
    <property type="component" value="Unassembled WGS sequence"/>
</dbReference>
<evidence type="ECO:0000313" key="3">
    <source>
        <dbReference type="Proteomes" id="UP000011713"/>
    </source>
</evidence>
<dbReference type="STRING" id="559515.M4BGI7"/>
<accession>M4BGI7</accession>
<dbReference type="HOGENOM" id="CLU_1312273_0_0_1"/>
<evidence type="ECO:0000256" key="1">
    <source>
        <dbReference type="SAM" id="SignalP"/>
    </source>
</evidence>
<evidence type="ECO:0000313" key="2">
    <source>
        <dbReference type="EnsemblProtists" id="HpaP805408"/>
    </source>
</evidence>
<dbReference type="EMBL" id="JH598234">
    <property type="status" value="NOT_ANNOTATED_CDS"/>
    <property type="molecule type" value="Genomic_DNA"/>
</dbReference>
<dbReference type="eggNOG" id="KOG2369">
    <property type="taxonomic scope" value="Eukaryota"/>
</dbReference>
<name>M4BGI7_HYAAE</name>
<proteinExistence type="predicted"/>
<dbReference type="Gene3D" id="3.40.50.1820">
    <property type="entry name" value="alpha/beta hydrolase"/>
    <property type="match status" value="1"/>
</dbReference>
<dbReference type="AlphaFoldDB" id="M4BGI7"/>
<dbReference type="PANTHER" id="PTHR11440">
    <property type="entry name" value="LECITHIN-CHOLESTEROL ACYLTRANSFERASE-RELATED"/>
    <property type="match status" value="1"/>
</dbReference>
<keyword evidence="3" id="KW-1185">Reference proteome</keyword>
<feature type="signal peptide" evidence="1">
    <location>
        <begin position="1"/>
        <end position="21"/>
    </location>
</feature>
<dbReference type="Pfam" id="PF02450">
    <property type="entry name" value="LCAT"/>
    <property type="match status" value="1"/>
</dbReference>
<reference evidence="3" key="1">
    <citation type="journal article" date="2010" name="Science">
        <title>Signatures of adaptation to obligate biotrophy in the Hyaloperonospora arabidopsidis genome.</title>
        <authorList>
            <person name="Baxter L."/>
            <person name="Tripathy S."/>
            <person name="Ishaque N."/>
            <person name="Boot N."/>
            <person name="Cabral A."/>
            <person name="Kemen E."/>
            <person name="Thines M."/>
            <person name="Ah-Fong A."/>
            <person name="Anderson R."/>
            <person name="Badejoko W."/>
            <person name="Bittner-Eddy P."/>
            <person name="Boore J.L."/>
            <person name="Chibucos M.C."/>
            <person name="Coates M."/>
            <person name="Dehal P."/>
            <person name="Delehaunty K."/>
            <person name="Dong S."/>
            <person name="Downton P."/>
            <person name="Dumas B."/>
            <person name="Fabro G."/>
            <person name="Fronick C."/>
            <person name="Fuerstenberg S.I."/>
            <person name="Fulton L."/>
            <person name="Gaulin E."/>
            <person name="Govers F."/>
            <person name="Hughes L."/>
            <person name="Humphray S."/>
            <person name="Jiang R.H."/>
            <person name="Judelson H."/>
            <person name="Kamoun S."/>
            <person name="Kyung K."/>
            <person name="Meijer H."/>
            <person name="Minx P."/>
            <person name="Morris P."/>
            <person name="Nelson J."/>
            <person name="Phuntumart V."/>
            <person name="Qutob D."/>
            <person name="Rehmany A."/>
            <person name="Rougon-Cardoso A."/>
            <person name="Ryden P."/>
            <person name="Torto-Alalibo T."/>
            <person name="Studholme D."/>
            <person name="Wang Y."/>
            <person name="Win J."/>
            <person name="Wood J."/>
            <person name="Clifton S.W."/>
            <person name="Rogers J."/>
            <person name="Van den Ackerveken G."/>
            <person name="Jones J.D."/>
            <person name="McDowell J.M."/>
            <person name="Beynon J."/>
            <person name="Tyler B.M."/>
        </authorList>
    </citation>
    <scope>NUCLEOTIDE SEQUENCE [LARGE SCALE GENOMIC DNA]</scope>
    <source>
        <strain evidence="3">Emoy2</strain>
    </source>
</reference>
<sequence>MQTTLLTLLPLLLGTLALSSATDWTPKASQIERTRPVLLIPGFASSQLQSWSQYRCESGFSSKLYREIKFGDRLWVDLARVLAQTECWIRCLKLELPTQDELECKLRAVQGLEAISELDPGVVTGPLSTVWRSLIHDLVDHFELDPDQLIVATYDWRLPPSKLQDRDKYFYALKKKSIDVGWMERGWRDGRVWLMSSMQSSWMATKADWL</sequence>
<dbReference type="InParanoid" id="M4BGI7"/>
<reference evidence="2" key="2">
    <citation type="submission" date="2015-06" db="UniProtKB">
        <authorList>
            <consortium name="EnsemblProtists"/>
        </authorList>
    </citation>
    <scope>IDENTIFICATION</scope>
    <source>
        <strain evidence="2">Emoy2</strain>
    </source>
</reference>
<dbReference type="InterPro" id="IPR003386">
    <property type="entry name" value="LACT/PDAT_acylTrfase"/>
</dbReference>
<dbReference type="VEuPathDB" id="FungiDB:HpaG805408"/>
<protein>
    <recommendedName>
        <fullName evidence="4">RxLR effector candidate protein</fullName>
    </recommendedName>
</protein>
<feature type="chain" id="PRO_5004049133" description="RxLR effector candidate protein" evidence="1">
    <location>
        <begin position="22"/>
        <end position="210"/>
    </location>
</feature>
<dbReference type="GO" id="GO:0008374">
    <property type="term" value="F:O-acyltransferase activity"/>
    <property type="evidence" value="ECO:0007669"/>
    <property type="project" value="InterPro"/>
</dbReference>
<evidence type="ECO:0008006" key="4">
    <source>
        <dbReference type="Google" id="ProtNLM"/>
    </source>
</evidence>
<organism evidence="2 3">
    <name type="scientific">Hyaloperonospora arabidopsidis (strain Emoy2)</name>
    <name type="common">Downy mildew agent</name>
    <name type="synonym">Peronospora arabidopsidis</name>
    <dbReference type="NCBI Taxonomy" id="559515"/>
    <lineage>
        <taxon>Eukaryota</taxon>
        <taxon>Sar</taxon>
        <taxon>Stramenopiles</taxon>
        <taxon>Oomycota</taxon>
        <taxon>Peronosporomycetes</taxon>
        <taxon>Peronosporales</taxon>
        <taxon>Peronosporaceae</taxon>
        <taxon>Hyaloperonospora</taxon>
    </lineage>
</organism>
<dbReference type="GO" id="GO:0006629">
    <property type="term" value="P:lipid metabolic process"/>
    <property type="evidence" value="ECO:0007669"/>
    <property type="project" value="InterPro"/>
</dbReference>
<keyword evidence="1" id="KW-0732">Signal</keyword>
<dbReference type="InterPro" id="IPR029058">
    <property type="entry name" value="AB_hydrolase_fold"/>
</dbReference>
<dbReference type="EnsemblProtists" id="HpaT805408">
    <property type="protein sequence ID" value="HpaP805408"/>
    <property type="gene ID" value="HpaG805408"/>
</dbReference>